<gene>
    <name evidence="2" type="ORF">CGOC_LOCUS7435</name>
</gene>
<name>A0A3P6SQZ0_CYLGO</name>
<dbReference type="AlphaFoldDB" id="A0A3P6SQZ0"/>
<dbReference type="InterPro" id="IPR023796">
    <property type="entry name" value="Serpin_dom"/>
</dbReference>
<evidence type="ECO:0000313" key="2">
    <source>
        <dbReference type="EMBL" id="VDK78272.1"/>
    </source>
</evidence>
<keyword evidence="3" id="KW-1185">Reference proteome</keyword>
<organism evidence="2 3">
    <name type="scientific">Cylicostephanus goldi</name>
    <name type="common">Nematode worm</name>
    <dbReference type="NCBI Taxonomy" id="71465"/>
    <lineage>
        <taxon>Eukaryota</taxon>
        <taxon>Metazoa</taxon>
        <taxon>Ecdysozoa</taxon>
        <taxon>Nematoda</taxon>
        <taxon>Chromadorea</taxon>
        <taxon>Rhabditida</taxon>
        <taxon>Rhabditina</taxon>
        <taxon>Rhabditomorpha</taxon>
        <taxon>Strongyloidea</taxon>
        <taxon>Strongylidae</taxon>
        <taxon>Cylicostephanus</taxon>
    </lineage>
</organism>
<sequence>MKHVAMGRSVLHGQYTLIIGVVDENGTTAAAATYFGLRMRSRRPNGKKFIADHPFIFILTKDKNALFIGQYV</sequence>
<dbReference type="InterPro" id="IPR023795">
    <property type="entry name" value="Serpin_CS"/>
</dbReference>
<reference evidence="2 3" key="1">
    <citation type="submission" date="2018-11" db="EMBL/GenBank/DDBJ databases">
        <authorList>
            <consortium name="Pathogen Informatics"/>
        </authorList>
    </citation>
    <scope>NUCLEOTIDE SEQUENCE [LARGE SCALE GENOMIC DNA]</scope>
</reference>
<dbReference type="EMBL" id="UYRV01025866">
    <property type="protein sequence ID" value="VDK78272.1"/>
    <property type="molecule type" value="Genomic_DNA"/>
</dbReference>
<protein>
    <recommendedName>
        <fullName evidence="1">Serpin domain-containing protein</fullName>
    </recommendedName>
</protein>
<dbReference type="SUPFAM" id="SSF56574">
    <property type="entry name" value="Serpins"/>
    <property type="match status" value="1"/>
</dbReference>
<proteinExistence type="predicted"/>
<dbReference type="InterPro" id="IPR042185">
    <property type="entry name" value="Serpin_sf_2"/>
</dbReference>
<dbReference type="OrthoDB" id="9518664at2759"/>
<dbReference type="Pfam" id="PF00079">
    <property type="entry name" value="Serpin"/>
    <property type="match status" value="1"/>
</dbReference>
<feature type="domain" description="Serpin" evidence="1">
    <location>
        <begin position="22"/>
        <end position="72"/>
    </location>
</feature>
<accession>A0A3P6SQZ0</accession>
<dbReference type="Gene3D" id="2.30.39.10">
    <property type="entry name" value="Alpha-1-antitrypsin, domain 1"/>
    <property type="match status" value="1"/>
</dbReference>
<dbReference type="PROSITE" id="PS00284">
    <property type="entry name" value="SERPIN"/>
    <property type="match status" value="1"/>
</dbReference>
<evidence type="ECO:0000313" key="3">
    <source>
        <dbReference type="Proteomes" id="UP000271889"/>
    </source>
</evidence>
<dbReference type="InterPro" id="IPR036186">
    <property type="entry name" value="Serpin_sf"/>
</dbReference>
<dbReference type="Proteomes" id="UP000271889">
    <property type="component" value="Unassembled WGS sequence"/>
</dbReference>
<evidence type="ECO:0000259" key="1">
    <source>
        <dbReference type="Pfam" id="PF00079"/>
    </source>
</evidence>